<dbReference type="GeneID" id="76835418"/>
<sequence length="160" mass="18156">MEHEDFTCTMCGRCCFGMGKYVKAIGQMGAGQVAVKHEISGETCYATIPRKYRDDFDFAEARSVTEGWCPFLIEEDGEYPCIIFDTAPKFCRDFQCCRMRVFDADGTPVARVKGKGSVLTDDNVFSEWWKTTIATLPDDSWEEGASSLLKQKGYRAVWYE</sequence>
<dbReference type="AlphaFoldDB" id="A0A9X9S3A9"/>
<evidence type="ECO:0000313" key="2">
    <source>
        <dbReference type="Proteomes" id="UP001163096"/>
    </source>
</evidence>
<dbReference type="KEGG" id="mou:OU421_09910"/>
<dbReference type="Pfam" id="PF03692">
    <property type="entry name" value="CxxCxxCC"/>
    <property type="match status" value="1"/>
</dbReference>
<gene>
    <name evidence="1" type="ORF">OU421_09910</name>
</gene>
<reference evidence="1" key="1">
    <citation type="submission" date="2022-11" db="EMBL/GenBank/DDBJ databases">
        <title>Complete genome sequence of Methanogenium organophilum DSM 3596.</title>
        <authorList>
            <person name="Chen S.-C."/>
            <person name="Lai S.-J."/>
            <person name="You Y.-T."/>
        </authorList>
    </citation>
    <scope>NUCLEOTIDE SEQUENCE</scope>
    <source>
        <strain evidence="1">DSM 3596</strain>
    </source>
</reference>
<name>A0A9X9S3A9_METOG</name>
<organism evidence="1 2">
    <name type="scientific">Methanogenium organophilum</name>
    <dbReference type="NCBI Taxonomy" id="2199"/>
    <lineage>
        <taxon>Archaea</taxon>
        <taxon>Methanobacteriati</taxon>
        <taxon>Methanobacteriota</taxon>
        <taxon>Stenosarchaea group</taxon>
        <taxon>Methanomicrobia</taxon>
        <taxon>Methanomicrobiales</taxon>
        <taxon>Methanomicrobiaceae</taxon>
        <taxon>Methanogenium</taxon>
    </lineage>
</organism>
<dbReference type="RefSeq" id="WP_268185938.1">
    <property type="nucleotide sequence ID" value="NZ_CP113361.1"/>
</dbReference>
<dbReference type="InterPro" id="IPR005358">
    <property type="entry name" value="Puta_zinc/iron-chelating_dom"/>
</dbReference>
<dbReference type="EMBL" id="CP113361">
    <property type="protein sequence ID" value="WAI00733.1"/>
    <property type="molecule type" value="Genomic_DNA"/>
</dbReference>
<proteinExistence type="predicted"/>
<dbReference type="Proteomes" id="UP001163096">
    <property type="component" value="Chromosome"/>
</dbReference>
<accession>A0A9X9S3A9</accession>
<evidence type="ECO:0000313" key="1">
    <source>
        <dbReference type="EMBL" id="WAI00733.1"/>
    </source>
</evidence>
<protein>
    <submittedName>
        <fullName evidence="1">YkgJ family cysteine cluster protein</fullName>
    </submittedName>
</protein>
<keyword evidence="2" id="KW-1185">Reference proteome</keyword>